<dbReference type="InterPro" id="IPR050483">
    <property type="entry name" value="CoA-transferase_III_domain"/>
</dbReference>
<evidence type="ECO:0000313" key="3">
    <source>
        <dbReference type="Proteomes" id="UP000249842"/>
    </source>
</evidence>
<dbReference type="InterPro" id="IPR044855">
    <property type="entry name" value="CoA-Trfase_III_dom3_sf"/>
</dbReference>
<dbReference type="InterPro" id="IPR003673">
    <property type="entry name" value="CoA-Trfase_fam_III"/>
</dbReference>
<protein>
    <submittedName>
        <fullName evidence="2">CoA transferase</fullName>
    </submittedName>
</protein>
<dbReference type="Proteomes" id="UP000249842">
    <property type="component" value="Unassembled WGS sequence"/>
</dbReference>
<dbReference type="AlphaFoldDB" id="A0A328ATB9"/>
<proteinExistence type="predicted"/>
<name>A0A328ATB9_9CAUL</name>
<dbReference type="RefSeq" id="WP_111455615.1">
    <property type="nucleotide sequence ID" value="NZ_QFYP01000001.1"/>
</dbReference>
<dbReference type="OrthoDB" id="7488526at2"/>
<evidence type="ECO:0000256" key="1">
    <source>
        <dbReference type="ARBA" id="ARBA00022679"/>
    </source>
</evidence>
<dbReference type="Gene3D" id="3.40.50.10540">
    <property type="entry name" value="Crotonobetainyl-coa:carnitine coa-transferase, domain 1"/>
    <property type="match status" value="1"/>
</dbReference>
<dbReference type="EMBL" id="QFYP01000001">
    <property type="protein sequence ID" value="RAK58343.1"/>
    <property type="molecule type" value="Genomic_DNA"/>
</dbReference>
<reference evidence="3" key="1">
    <citation type="submission" date="2018-05" db="EMBL/GenBank/DDBJ databases">
        <authorList>
            <person name="Li X."/>
        </authorList>
    </citation>
    <scope>NUCLEOTIDE SEQUENCE [LARGE SCALE GENOMIC DNA]</scope>
    <source>
        <strain evidence="3">HKS-05</strain>
    </source>
</reference>
<dbReference type="GO" id="GO:0008410">
    <property type="term" value="F:CoA-transferase activity"/>
    <property type="evidence" value="ECO:0007669"/>
    <property type="project" value="TreeGrafter"/>
</dbReference>
<gene>
    <name evidence="2" type="ORF">DJ021_00220</name>
</gene>
<keyword evidence="3" id="KW-1185">Reference proteome</keyword>
<organism evidence="2 3">
    <name type="scientific">Phenylobacterium hankyongense</name>
    <dbReference type="NCBI Taxonomy" id="1813876"/>
    <lineage>
        <taxon>Bacteria</taxon>
        <taxon>Pseudomonadati</taxon>
        <taxon>Pseudomonadota</taxon>
        <taxon>Alphaproteobacteria</taxon>
        <taxon>Caulobacterales</taxon>
        <taxon>Caulobacteraceae</taxon>
        <taxon>Phenylobacterium</taxon>
    </lineage>
</organism>
<dbReference type="PANTHER" id="PTHR48207">
    <property type="entry name" value="SUCCINATE--HYDROXYMETHYLGLUTARATE COA-TRANSFERASE"/>
    <property type="match status" value="1"/>
</dbReference>
<comment type="caution">
    <text evidence="2">The sequence shown here is derived from an EMBL/GenBank/DDBJ whole genome shotgun (WGS) entry which is preliminary data.</text>
</comment>
<dbReference type="Pfam" id="PF02515">
    <property type="entry name" value="CoA_transf_3"/>
    <property type="match status" value="1"/>
</dbReference>
<dbReference type="Gene3D" id="3.30.1540.10">
    <property type="entry name" value="formyl-coa transferase, domain 3"/>
    <property type="match status" value="1"/>
</dbReference>
<keyword evidence="1 2" id="KW-0808">Transferase</keyword>
<sequence>MLLQGLKVVEFAAYIAAPGAAGILGDWGAEVIKVERPGGDSMRHVFADVKGELAGNPTFDLDNRGKRGIVLDISKPEGRDALAKLAADADVFITNVRPASLKRAGLDDASLRAANPRLIYCVVTGYGLEGPDAHKPGFDVTAFWARAGVANMTAPKGTDPFMLRSGFGDHITALATVSAILAGLYERERTGVGRLVQTSLLATGVYTVGSDLAVQLKFGKLASNRDRAHPLNPLATFYKSAEGRWFVHNPRGGTGDWPTFAEVAGRPDLLDDPRFKTGRDRRENSPLLVAEFDAAFGAMSFEEIAGRLDAADLVWSPVQTPADVAADPQVAAAGALVQVEDGQGGTYASPAAPARFPGADATVRPRAPLLGEHTREVLAELGYGPGEIEAMLATGAAA</sequence>
<dbReference type="PANTHER" id="PTHR48207:SF3">
    <property type="entry name" value="SUCCINATE--HYDROXYMETHYLGLUTARATE COA-TRANSFERASE"/>
    <property type="match status" value="1"/>
</dbReference>
<dbReference type="InterPro" id="IPR023606">
    <property type="entry name" value="CoA-Trfase_III_dom_1_sf"/>
</dbReference>
<dbReference type="SUPFAM" id="SSF89796">
    <property type="entry name" value="CoA-transferase family III (CaiB/BaiF)"/>
    <property type="match status" value="1"/>
</dbReference>
<evidence type="ECO:0000313" key="2">
    <source>
        <dbReference type="EMBL" id="RAK58343.1"/>
    </source>
</evidence>
<accession>A0A328ATB9</accession>